<gene>
    <name evidence="12" type="ORF">QX51_18485</name>
</gene>
<comment type="PTM">
    <text evidence="11">Cleaved by autocatalysis into a large and a small subunit.</text>
</comment>
<dbReference type="GO" id="GO:0006751">
    <property type="term" value="P:glutathione catabolic process"/>
    <property type="evidence" value="ECO:0007669"/>
    <property type="project" value="UniProtKB-UniRule"/>
</dbReference>
<evidence type="ECO:0000256" key="10">
    <source>
        <dbReference type="PIRSR" id="PIRSR600101-2"/>
    </source>
</evidence>
<evidence type="ECO:0000256" key="1">
    <source>
        <dbReference type="ARBA" id="ARBA00001049"/>
    </source>
</evidence>
<dbReference type="PRINTS" id="PR01210">
    <property type="entry name" value="GGTRANSPTASE"/>
</dbReference>
<evidence type="ECO:0000256" key="4">
    <source>
        <dbReference type="ARBA" id="ARBA00022679"/>
    </source>
</evidence>
<accession>A0A0B3VSF8</accession>
<dbReference type="SUPFAM" id="SSF56235">
    <property type="entry name" value="N-terminal nucleophile aminohydrolases (Ntn hydrolases)"/>
    <property type="match status" value="1"/>
</dbReference>
<feature type="binding site" evidence="10">
    <location>
        <position position="506"/>
    </location>
    <ligand>
        <name>L-glutamate</name>
        <dbReference type="ChEBI" id="CHEBI:29985"/>
    </ligand>
</feature>
<dbReference type="STRING" id="1577792.QX51_18485"/>
<reference evidence="12 13" key="1">
    <citation type="submission" date="2014-12" db="EMBL/GenBank/DDBJ databases">
        <title>Draft genome sequence of Terrisporobacter sp. 08-306576, isolated from the blood culture of a bacteremia patient.</title>
        <authorList>
            <person name="Lund L.C."/>
            <person name="Sydenham T.V."/>
            <person name="Hogh S.V."/>
            <person name="Skov M.N."/>
            <person name="Kemp M."/>
            <person name="Justesen U.S."/>
        </authorList>
    </citation>
    <scope>NUCLEOTIDE SEQUENCE [LARGE SCALE GENOMIC DNA]</scope>
    <source>
        <strain evidence="12 13">08-306576</strain>
    </source>
</reference>
<keyword evidence="7 11" id="KW-0012">Acyltransferase</keyword>
<dbReference type="Proteomes" id="UP000031189">
    <property type="component" value="Unassembled WGS sequence"/>
</dbReference>
<comment type="pathway">
    <text evidence="11">Sulfur metabolism; glutathione metabolism.</text>
</comment>
<keyword evidence="13" id="KW-1185">Reference proteome</keyword>
<evidence type="ECO:0000313" key="13">
    <source>
        <dbReference type="Proteomes" id="UP000031189"/>
    </source>
</evidence>
<comment type="similarity">
    <text evidence="3 11">Belongs to the gamma-glutamyltransferase family.</text>
</comment>
<keyword evidence="11" id="KW-0317">Glutathione biosynthesis</keyword>
<evidence type="ECO:0000256" key="7">
    <source>
        <dbReference type="ARBA" id="ARBA00023315"/>
    </source>
</evidence>
<dbReference type="InterPro" id="IPR029055">
    <property type="entry name" value="Ntn_hydrolases_N"/>
</dbReference>
<organism evidence="12 13">
    <name type="scientific">Terrisporobacter othiniensis</name>
    <dbReference type="NCBI Taxonomy" id="1577792"/>
    <lineage>
        <taxon>Bacteria</taxon>
        <taxon>Bacillati</taxon>
        <taxon>Bacillota</taxon>
        <taxon>Clostridia</taxon>
        <taxon>Peptostreptococcales</taxon>
        <taxon>Peptostreptococcaceae</taxon>
        <taxon>Terrisporobacter</taxon>
    </lineage>
</organism>
<keyword evidence="5 11" id="KW-0378">Hydrolase</keyword>
<dbReference type="EMBL" id="JWHR01000161">
    <property type="protein sequence ID" value="KHS55569.1"/>
    <property type="molecule type" value="Genomic_DNA"/>
</dbReference>
<feature type="binding site" evidence="10">
    <location>
        <begin position="440"/>
        <end position="442"/>
    </location>
    <ligand>
        <name>L-glutamate</name>
        <dbReference type="ChEBI" id="CHEBI:29985"/>
    </ligand>
</feature>
<sequence>MLKFNKIFAIILCITIVMTFSTGCNNDDKVERNQIKTNEIKIEEIEKESTGVVSDNSGWKLWDDENHLTKEGRSATGKGAVVSSGKYEASQAGLEIIKAGGNAVDAAIATGFALCVVEPNATGIAGGGCMIIRNKEGKNVYIDFRETAPSAANPYMWNLDSKGKVANGENKSGGKSVAVPGQVAGLIYAFEKYGSGNLTLEEVMTPAINLAQNGFYVTPTLLKDMKSVKDMMGKYPELKNLILNKDGNYYNVGDLYKNKDLANTLKLISKEGKDGFYTGDMAKSIVETAKKYGGIITLEDLANYKVEESEPLQGTYRGKTIISSPLPSSGGTHVIQSLNILENFDISKYGIYSPERYHLLSETFKMVYEDRAKYMGDQEFIDVPTFGLLNKYYAKALADKIDMNYSQEYKADDPWIYEHEDTTHYSVADKDGNMVAVTQTINWTFGSGLVVDDYGFVLNNEISDFSPESDSPNSVDGGKKPLSSMSPTIVLNEDSTPLMVLGSPGGSRIIPTITQVISNVIDYDMDIQEAIDTYRMYDNTKDKIVYEGGISDETINKLEAMGHKIEKYEDGYDKHFGGVQGVQYKNGKLIGGADSRRDGKALGN</sequence>
<keyword evidence="4 11" id="KW-0808">Transferase</keyword>
<feature type="binding site" evidence="10">
    <location>
        <begin position="483"/>
        <end position="484"/>
    </location>
    <ligand>
        <name>L-glutamate</name>
        <dbReference type="ChEBI" id="CHEBI:29985"/>
    </ligand>
</feature>
<evidence type="ECO:0000256" key="9">
    <source>
        <dbReference type="PIRSR" id="PIRSR600101-1"/>
    </source>
</evidence>
<dbReference type="GO" id="GO:0103068">
    <property type="term" value="F:leukotriene C4 gamma-glutamyl transferase activity"/>
    <property type="evidence" value="ECO:0007669"/>
    <property type="project" value="UniProtKB-EC"/>
</dbReference>
<dbReference type="PROSITE" id="PS00462">
    <property type="entry name" value="G_GLU_TRANSPEPTIDASE"/>
    <property type="match status" value="1"/>
</dbReference>
<dbReference type="GO" id="GO:0036374">
    <property type="term" value="F:glutathione hydrolase activity"/>
    <property type="evidence" value="ECO:0007669"/>
    <property type="project" value="UniProtKB-UniRule"/>
</dbReference>
<dbReference type="InterPro" id="IPR055262">
    <property type="entry name" value="GGT_CS"/>
</dbReference>
<evidence type="ECO:0000256" key="11">
    <source>
        <dbReference type="RuleBase" id="RU368036"/>
    </source>
</evidence>
<feature type="active site" description="Nucleophile" evidence="9">
    <location>
        <position position="422"/>
    </location>
</feature>
<dbReference type="EC" id="2.3.2.2" evidence="11"/>
<dbReference type="PANTHER" id="PTHR43199">
    <property type="entry name" value="GLUTATHIONE HYDROLASE"/>
    <property type="match status" value="1"/>
</dbReference>
<comment type="catalytic activity">
    <reaction evidence="2 11">
        <text>glutathione + H2O = L-cysteinylglycine + L-glutamate</text>
        <dbReference type="Rhea" id="RHEA:28807"/>
        <dbReference type="ChEBI" id="CHEBI:15377"/>
        <dbReference type="ChEBI" id="CHEBI:29985"/>
        <dbReference type="ChEBI" id="CHEBI:57925"/>
        <dbReference type="ChEBI" id="CHEBI:61694"/>
        <dbReference type="EC" id="3.4.19.13"/>
    </reaction>
</comment>
<protein>
    <recommendedName>
        <fullName evidence="11">Glutathione hydrolase proenzyme</fullName>
        <ecNumber evidence="11">2.3.2.2</ecNumber>
        <ecNumber evidence="11">3.4.19.13</ecNumber>
    </recommendedName>
    <component>
        <recommendedName>
            <fullName evidence="11">Glutathione hydrolase large chain</fullName>
        </recommendedName>
    </component>
    <component>
        <recommendedName>
            <fullName evidence="11">Glutathione hydrolase small chain</fullName>
        </recommendedName>
    </component>
</protein>
<keyword evidence="6 11" id="KW-0865">Zymogen</keyword>
<feature type="binding site" evidence="10">
    <location>
        <position position="464"/>
    </location>
    <ligand>
        <name>L-glutamate</name>
        <dbReference type="ChEBI" id="CHEBI:29985"/>
    </ligand>
</feature>
<evidence type="ECO:0000256" key="8">
    <source>
        <dbReference type="ARBA" id="ARBA00047417"/>
    </source>
</evidence>
<dbReference type="PANTHER" id="PTHR43199:SF1">
    <property type="entry name" value="GLUTATHIONE HYDROLASE PROENZYME"/>
    <property type="match status" value="1"/>
</dbReference>
<comment type="catalytic activity">
    <reaction evidence="1 11">
        <text>an S-substituted glutathione + H2O = an S-substituted L-cysteinylglycine + L-glutamate</text>
        <dbReference type="Rhea" id="RHEA:59468"/>
        <dbReference type="ChEBI" id="CHEBI:15377"/>
        <dbReference type="ChEBI" id="CHEBI:29985"/>
        <dbReference type="ChEBI" id="CHEBI:90779"/>
        <dbReference type="ChEBI" id="CHEBI:143103"/>
        <dbReference type="EC" id="3.4.19.13"/>
    </reaction>
</comment>
<evidence type="ECO:0000256" key="5">
    <source>
        <dbReference type="ARBA" id="ARBA00022801"/>
    </source>
</evidence>
<evidence type="ECO:0000256" key="6">
    <source>
        <dbReference type="ARBA" id="ARBA00023145"/>
    </source>
</evidence>
<name>A0A0B3VSF8_9FIRM</name>
<dbReference type="InterPro" id="IPR043138">
    <property type="entry name" value="GGT_lsub"/>
</dbReference>
<proteinExistence type="inferred from homology"/>
<dbReference type="Gene3D" id="3.60.20.40">
    <property type="match status" value="1"/>
</dbReference>
<comment type="caution">
    <text evidence="12">The sequence shown here is derived from an EMBL/GenBank/DDBJ whole genome shotgun (WGS) entry which is preliminary data.</text>
</comment>
<dbReference type="GO" id="GO:0006750">
    <property type="term" value="P:glutathione biosynthetic process"/>
    <property type="evidence" value="ECO:0007669"/>
    <property type="project" value="UniProtKB-KW"/>
</dbReference>
<evidence type="ECO:0000256" key="2">
    <source>
        <dbReference type="ARBA" id="ARBA00001089"/>
    </source>
</evidence>
<dbReference type="EC" id="3.4.19.13" evidence="11"/>
<evidence type="ECO:0000313" key="12">
    <source>
        <dbReference type="EMBL" id="KHS55569.1"/>
    </source>
</evidence>
<dbReference type="InterPro" id="IPR051792">
    <property type="entry name" value="GGT_bact"/>
</dbReference>
<dbReference type="PROSITE" id="PS51257">
    <property type="entry name" value="PROKAR_LIPOPROTEIN"/>
    <property type="match status" value="1"/>
</dbReference>
<dbReference type="NCBIfam" id="TIGR00066">
    <property type="entry name" value="g_glut_trans"/>
    <property type="match status" value="1"/>
</dbReference>
<dbReference type="UniPathway" id="UPA00204"/>
<dbReference type="RefSeq" id="WP_039681373.1">
    <property type="nucleotide sequence ID" value="NZ_JAWGXO010000017.1"/>
</dbReference>
<comment type="catalytic activity">
    <reaction evidence="8 11">
        <text>an N-terminal (5-L-glutamyl)-[peptide] + an alpha-amino acid = 5-L-glutamyl amino acid + an N-terminal L-alpha-aminoacyl-[peptide]</text>
        <dbReference type="Rhea" id="RHEA:23904"/>
        <dbReference type="Rhea" id="RHEA-COMP:9780"/>
        <dbReference type="Rhea" id="RHEA-COMP:9795"/>
        <dbReference type="ChEBI" id="CHEBI:77644"/>
        <dbReference type="ChEBI" id="CHEBI:78597"/>
        <dbReference type="ChEBI" id="CHEBI:78599"/>
        <dbReference type="ChEBI" id="CHEBI:78608"/>
        <dbReference type="EC" id="2.3.2.2"/>
    </reaction>
</comment>
<comment type="subunit">
    <text evidence="11">This enzyme consists of two polypeptide chains, which are synthesized in precursor form from a single polypeptide.</text>
</comment>
<dbReference type="InterPro" id="IPR000101">
    <property type="entry name" value="GGT_peptidase"/>
</dbReference>
<evidence type="ECO:0000256" key="3">
    <source>
        <dbReference type="ARBA" id="ARBA00009381"/>
    </source>
</evidence>
<dbReference type="OrthoDB" id="9781342at2"/>
<dbReference type="AlphaFoldDB" id="A0A0B3VSF8"/>
<feature type="binding site" evidence="10">
    <location>
        <position position="145"/>
    </location>
    <ligand>
        <name>L-glutamate</name>
        <dbReference type="ChEBI" id="CHEBI:29985"/>
    </ligand>
</feature>
<dbReference type="Pfam" id="PF01019">
    <property type="entry name" value="G_glu_transpept"/>
    <property type="match status" value="1"/>
</dbReference>
<dbReference type="InterPro" id="IPR043137">
    <property type="entry name" value="GGT_ssub_C"/>
</dbReference>
<dbReference type="Gene3D" id="1.10.246.130">
    <property type="match status" value="1"/>
</dbReference>